<evidence type="ECO:0000313" key="1">
    <source>
        <dbReference type="EMBL" id="EAA17351.1"/>
    </source>
</evidence>
<evidence type="ECO:0000313" key="2">
    <source>
        <dbReference type="Proteomes" id="UP000008553"/>
    </source>
</evidence>
<accession>Q7RRU6</accession>
<organism evidence="1 2">
    <name type="scientific">Plasmodium yoelii yoelii</name>
    <dbReference type="NCBI Taxonomy" id="73239"/>
    <lineage>
        <taxon>Eukaryota</taxon>
        <taxon>Sar</taxon>
        <taxon>Alveolata</taxon>
        <taxon>Apicomplexa</taxon>
        <taxon>Aconoidasida</taxon>
        <taxon>Haemosporida</taxon>
        <taxon>Plasmodiidae</taxon>
        <taxon>Plasmodium</taxon>
        <taxon>Plasmodium (Vinckeia)</taxon>
    </lineage>
</organism>
<dbReference type="EMBL" id="AABL01000168">
    <property type="protein sequence ID" value="EAA17351.1"/>
    <property type="molecule type" value="Genomic_DNA"/>
</dbReference>
<comment type="caution">
    <text evidence="1">The sequence shown here is derived from an EMBL/GenBank/DDBJ whole genome shotgun (WGS) entry which is preliminary data.</text>
</comment>
<dbReference type="PaxDb" id="73239-Q7RRU6"/>
<dbReference type="Proteomes" id="UP000008553">
    <property type="component" value="Unassembled WGS sequence"/>
</dbReference>
<name>Q7RRU6_PLAYO</name>
<sequence length="149" mass="17378">MYKITNLRNCIPSSTVFKNTLLLNPIGKINPSHLNVQNKINVNKGNIYIDNFNENKEFSELENNSSTLFINNNILINLKKSFNEQSSKQVLLFWNRSPGARYPKKVVMLFYIFSYKKKNFISLQRIMEHDQIAVRFEKSGRGLKQGNKC</sequence>
<proteinExistence type="predicted"/>
<protein>
    <submittedName>
        <fullName evidence="1">Uncharacterized protein</fullName>
    </submittedName>
</protein>
<dbReference type="AlphaFoldDB" id="Q7RRU6"/>
<reference evidence="1 2" key="1">
    <citation type="journal article" date="2002" name="Nature">
        <title>Genome sequence and comparative analysis of the model rodent malaria parasite Plasmodium yoelii yoelii.</title>
        <authorList>
            <person name="Carlton J.M."/>
            <person name="Angiuoli S.V."/>
            <person name="Suh B.B."/>
            <person name="Kooij T.W."/>
            <person name="Pertea M."/>
            <person name="Silva J.C."/>
            <person name="Ermolaeva M.D."/>
            <person name="Allen J.E."/>
            <person name="Selengut J.D."/>
            <person name="Koo H.L."/>
            <person name="Peterson J.D."/>
            <person name="Pop M."/>
            <person name="Kosack D.S."/>
            <person name="Shumway M.F."/>
            <person name="Bidwell S.L."/>
            <person name="Shallom S.J."/>
            <person name="van Aken S.E."/>
            <person name="Riedmuller S.B."/>
            <person name="Feldblyum T.V."/>
            <person name="Cho J.K."/>
            <person name="Quackenbush J."/>
            <person name="Sedegah M."/>
            <person name="Shoaibi A."/>
            <person name="Cummings L.M."/>
            <person name="Florens L."/>
            <person name="Yates J.R."/>
            <person name="Raine J.D."/>
            <person name="Sinden R.E."/>
            <person name="Harris M.A."/>
            <person name="Cunningham D.A."/>
            <person name="Preiser P.R."/>
            <person name="Bergman L.W."/>
            <person name="Vaidya A.B."/>
            <person name="van Lin L.H."/>
            <person name="Janse C.J."/>
            <person name="Waters A.P."/>
            <person name="Smith H.O."/>
            <person name="White O.R."/>
            <person name="Salzberg S.L."/>
            <person name="Venter J.C."/>
            <person name="Fraser C.M."/>
            <person name="Hoffman S.L."/>
            <person name="Gardner M.J."/>
            <person name="Carucci D.J."/>
        </authorList>
    </citation>
    <scope>NUCLEOTIDE SEQUENCE [LARGE SCALE GENOMIC DNA]</scope>
    <source>
        <strain evidence="1 2">17XNL</strain>
    </source>
</reference>
<dbReference type="FunCoup" id="Q7RRU6">
    <property type="interactions" value="754"/>
</dbReference>
<keyword evidence="2" id="KW-1185">Reference proteome</keyword>
<dbReference type="InParanoid" id="Q7RRU6"/>
<gene>
    <name evidence="1" type="ORF">PY00621</name>
</gene>